<dbReference type="Proteomes" id="UP000887569">
    <property type="component" value="Unplaced"/>
</dbReference>
<evidence type="ECO:0000313" key="3">
    <source>
        <dbReference type="WBParaSite" id="PgR066_g049_t08"/>
    </source>
</evidence>
<dbReference type="AlphaFoldDB" id="A0A915BXC7"/>
<keyword evidence="1" id="KW-0472">Membrane</keyword>
<keyword evidence="1" id="KW-0812">Transmembrane</keyword>
<keyword evidence="2" id="KW-1185">Reference proteome</keyword>
<feature type="transmembrane region" description="Helical" evidence="1">
    <location>
        <begin position="21"/>
        <end position="39"/>
    </location>
</feature>
<proteinExistence type="predicted"/>
<name>A0A915BXC7_PARUN</name>
<evidence type="ECO:0000313" key="2">
    <source>
        <dbReference type="Proteomes" id="UP000887569"/>
    </source>
</evidence>
<protein>
    <submittedName>
        <fullName evidence="3">Uncharacterized protein</fullName>
    </submittedName>
</protein>
<evidence type="ECO:0000256" key="1">
    <source>
        <dbReference type="SAM" id="Phobius"/>
    </source>
</evidence>
<keyword evidence="1" id="KW-1133">Transmembrane helix</keyword>
<accession>A0A915BXC7</accession>
<organism evidence="2 3">
    <name type="scientific">Parascaris univalens</name>
    <name type="common">Nematode worm</name>
    <dbReference type="NCBI Taxonomy" id="6257"/>
    <lineage>
        <taxon>Eukaryota</taxon>
        <taxon>Metazoa</taxon>
        <taxon>Ecdysozoa</taxon>
        <taxon>Nematoda</taxon>
        <taxon>Chromadorea</taxon>
        <taxon>Rhabditida</taxon>
        <taxon>Spirurina</taxon>
        <taxon>Ascaridomorpha</taxon>
        <taxon>Ascaridoidea</taxon>
        <taxon>Ascarididae</taxon>
        <taxon>Parascaris</taxon>
    </lineage>
</organism>
<dbReference type="WBParaSite" id="PgR066_g049_t08">
    <property type="protein sequence ID" value="PgR066_g049_t08"/>
    <property type="gene ID" value="PgR066_g049"/>
</dbReference>
<reference evidence="3" key="1">
    <citation type="submission" date="2022-11" db="UniProtKB">
        <authorList>
            <consortium name="WormBaseParasite"/>
        </authorList>
    </citation>
    <scope>IDENTIFICATION</scope>
</reference>
<sequence length="42" mass="5186">MRHKRNWFEHWNVRRLECEKPELSLLSVIIKLCVCLIFICND</sequence>